<dbReference type="PANTHER" id="PTHR15108">
    <property type="entry name" value="N-ACYLGLUCOSAMINE-2-EPIMERASE"/>
    <property type="match status" value="1"/>
</dbReference>
<dbReference type="SUPFAM" id="SSF48208">
    <property type="entry name" value="Six-hairpin glycosidases"/>
    <property type="match status" value="1"/>
</dbReference>
<dbReference type="EMBL" id="PRDL01000001">
    <property type="protein sequence ID" value="MBE8716161.1"/>
    <property type="molecule type" value="Genomic_DNA"/>
</dbReference>
<dbReference type="HAMAP" id="MF_00929">
    <property type="entry name" value="Cellobiose_2_epim"/>
    <property type="match status" value="1"/>
</dbReference>
<sequence length="403" mass="46874">MTVTNFSLEKFSRECDQELVAIADWWVANSQDLLNGGFWGEVGEDNVPVPEATKGIVLNTRILWFFSEVARVVPNPLYRQLADRSYQYLTDYFFDKEHGGVFWELDAKGRPLNTKKQVYAQAFAIYALVAYYQLTDNSAALQQALSCFELLERNTIDREREGYFEAFTREWGKIEDVRLSDKDLNYPKSMNTHLHVLEAYTSLNKVHPVAAVSAALRYNIHCFDKYIINRENYHMRMFLDVDWKDFSPAFTYGHDIETAWLLVKALDSLNDKAVTERLLPDVIRIAETCLDEAIGEHGQVIDAYDFATAQQLPEIIWWVQAEAMVGFLKTAQLSGDQRFTEAALKVWEFIKKYQIDHEQGEWLWASRLDDLHGERHYKMGFWKGPYHNGRAMMEVKAILQKMQ</sequence>
<dbReference type="GO" id="GO:0047736">
    <property type="term" value="F:cellobiose epimerase activity"/>
    <property type="evidence" value="ECO:0007669"/>
    <property type="project" value="UniProtKB-UniRule"/>
</dbReference>
<dbReference type="InterPro" id="IPR008928">
    <property type="entry name" value="6-hairpin_glycosidase_sf"/>
</dbReference>
<keyword evidence="6" id="KW-1185">Reference proteome</keyword>
<evidence type="ECO:0000256" key="3">
    <source>
        <dbReference type="ARBA" id="ARBA00023235"/>
    </source>
</evidence>
<evidence type="ECO:0000256" key="1">
    <source>
        <dbReference type="ARBA" id="ARBA00001470"/>
    </source>
</evidence>
<dbReference type="Gene3D" id="1.50.10.10">
    <property type="match status" value="1"/>
</dbReference>
<organism evidence="5 6">
    <name type="scientific">Cellvibrio polysaccharolyticus</name>
    <dbReference type="NCBI Taxonomy" id="2082724"/>
    <lineage>
        <taxon>Bacteria</taxon>
        <taxon>Pseudomonadati</taxon>
        <taxon>Pseudomonadota</taxon>
        <taxon>Gammaproteobacteria</taxon>
        <taxon>Cellvibrionales</taxon>
        <taxon>Cellvibrionaceae</taxon>
        <taxon>Cellvibrio</taxon>
    </lineage>
</organism>
<dbReference type="AlphaFoldDB" id="A0A928UZP1"/>
<dbReference type="NCBIfam" id="NF041848">
    <property type="entry name" value="celb_epim_EpiA"/>
    <property type="match status" value="1"/>
</dbReference>
<name>A0A928UZP1_9GAMM</name>
<comment type="function">
    <text evidence="4">Catalyzes the reversible epimerization of cellobiose to 4-O-beta-D-glucopyranosyl-D-mannose (Glc-Man).</text>
</comment>
<keyword evidence="3 4" id="KW-0413">Isomerase</keyword>
<comment type="caution">
    <text evidence="5">The sequence shown here is derived from an EMBL/GenBank/DDBJ whole genome shotgun (WGS) entry which is preliminary data.</text>
</comment>
<dbReference type="InterPro" id="IPR012341">
    <property type="entry name" value="6hp_glycosidase-like_sf"/>
</dbReference>
<comment type="catalytic activity">
    <reaction evidence="1 4">
        <text>D-cellobiose = beta-D-glucosyl-(1-&gt;4)-D-mannopyranose</text>
        <dbReference type="Rhea" id="RHEA:23384"/>
        <dbReference type="ChEBI" id="CHEBI:17057"/>
        <dbReference type="ChEBI" id="CHEBI:47931"/>
        <dbReference type="EC" id="5.1.3.11"/>
    </reaction>
</comment>
<evidence type="ECO:0000313" key="5">
    <source>
        <dbReference type="EMBL" id="MBE8716161.1"/>
    </source>
</evidence>
<evidence type="ECO:0000256" key="4">
    <source>
        <dbReference type="HAMAP-Rule" id="MF_00929"/>
    </source>
</evidence>
<accession>A0A928UZP1</accession>
<evidence type="ECO:0000313" key="6">
    <source>
        <dbReference type="Proteomes" id="UP000652567"/>
    </source>
</evidence>
<evidence type="ECO:0000256" key="2">
    <source>
        <dbReference type="ARBA" id="ARBA00008558"/>
    </source>
</evidence>
<gene>
    <name evidence="5" type="ORF">C4F51_03060</name>
</gene>
<dbReference type="GO" id="GO:0005975">
    <property type="term" value="P:carbohydrate metabolic process"/>
    <property type="evidence" value="ECO:0007669"/>
    <property type="project" value="InterPro"/>
</dbReference>
<protein>
    <recommendedName>
        <fullName evidence="4">Cellobiose 2-epimerase</fullName>
        <shortName evidence="4">CE</shortName>
        <ecNumber evidence="4">5.1.3.11</ecNumber>
    </recommendedName>
</protein>
<dbReference type="InterPro" id="IPR010819">
    <property type="entry name" value="AGE/CE"/>
</dbReference>
<dbReference type="InterPro" id="IPR028584">
    <property type="entry name" value="Cellobiose_2_epim"/>
</dbReference>
<dbReference type="EC" id="5.1.3.11" evidence="4"/>
<dbReference type="Proteomes" id="UP000652567">
    <property type="component" value="Unassembled WGS sequence"/>
</dbReference>
<comment type="similarity">
    <text evidence="4">Belongs to the cellobiose 2-epimerase family.</text>
</comment>
<proteinExistence type="inferred from homology"/>
<reference evidence="5" key="1">
    <citation type="submission" date="2018-07" db="EMBL/GenBank/DDBJ databases">
        <title>Genome assembly of strain Ka43.</title>
        <authorList>
            <person name="Kukolya J."/>
            <person name="Nagy I."/>
            <person name="Horvath B."/>
            <person name="Toth A."/>
        </authorList>
    </citation>
    <scope>NUCLEOTIDE SEQUENCE</scope>
    <source>
        <strain evidence="5">KB43</strain>
    </source>
</reference>
<comment type="similarity">
    <text evidence="2">Belongs to the N-acylglucosamine 2-epimerase family.</text>
</comment>
<dbReference type="Pfam" id="PF07221">
    <property type="entry name" value="GlcNAc_2-epim"/>
    <property type="match status" value="1"/>
</dbReference>